<sequence>MAAAGVLTVALAACNDGSSGAVTSPPSGSGSSGSSTTSSESPQSSKSPEPSASAASSSTAPTGTASSTLNAADIQAKIVAGTPPKDLTWRYPAPPTSWQKLKTDDGTLQWKVRSKCVVTLSQPAGIGTNKTPTSGQVLEHTAEQTSSAFPGTKPKYHDRTTRMVPNVIDGFNGTAKVQMEESLVDYGKIRSRIVAYRKGDYALTAQSVCGDANLFKTASKTELDPFIDKLQAHTKY</sequence>
<reference evidence="2" key="1">
    <citation type="journal article" date="2014" name="Int. J. Syst. Evol. Microbiol.">
        <title>Complete genome sequence of Corynebacterium casei LMG S-19264T (=DSM 44701T), isolated from a smear-ripened cheese.</title>
        <authorList>
            <consortium name="US DOE Joint Genome Institute (JGI-PGF)"/>
            <person name="Walter F."/>
            <person name="Albersmeier A."/>
            <person name="Kalinowski J."/>
            <person name="Ruckert C."/>
        </authorList>
    </citation>
    <scope>NUCLEOTIDE SEQUENCE</scope>
    <source>
        <strain evidence="2">CGMCC 1.15085</strain>
    </source>
</reference>
<dbReference type="Proteomes" id="UP000636793">
    <property type="component" value="Unassembled WGS sequence"/>
</dbReference>
<feature type="region of interest" description="Disordered" evidence="1">
    <location>
        <begin position="14"/>
        <end position="66"/>
    </location>
</feature>
<reference evidence="2" key="2">
    <citation type="submission" date="2020-09" db="EMBL/GenBank/DDBJ databases">
        <authorList>
            <person name="Sun Q."/>
            <person name="Zhou Y."/>
        </authorList>
    </citation>
    <scope>NUCLEOTIDE SEQUENCE</scope>
    <source>
        <strain evidence="2">CGMCC 1.15085</strain>
    </source>
</reference>
<dbReference type="EMBL" id="BMHI01000002">
    <property type="protein sequence ID" value="GGB25033.1"/>
    <property type="molecule type" value="Genomic_DNA"/>
</dbReference>
<comment type="caution">
    <text evidence="2">The sequence shown here is derived from an EMBL/GenBank/DDBJ whole genome shotgun (WGS) entry which is preliminary data.</text>
</comment>
<organism evidence="2 3">
    <name type="scientific">Flexivirga endophytica</name>
    <dbReference type="NCBI Taxonomy" id="1849103"/>
    <lineage>
        <taxon>Bacteria</taxon>
        <taxon>Bacillati</taxon>
        <taxon>Actinomycetota</taxon>
        <taxon>Actinomycetes</taxon>
        <taxon>Micrococcales</taxon>
        <taxon>Dermacoccaceae</taxon>
        <taxon>Flexivirga</taxon>
    </lineage>
</organism>
<evidence type="ECO:0000256" key="1">
    <source>
        <dbReference type="SAM" id="MobiDB-lite"/>
    </source>
</evidence>
<evidence type="ECO:0000313" key="2">
    <source>
        <dbReference type="EMBL" id="GGB25033.1"/>
    </source>
</evidence>
<proteinExistence type="predicted"/>
<accession>A0A916T1T6</accession>
<name>A0A916T1T6_9MICO</name>
<evidence type="ECO:0000313" key="3">
    <source>
        <dbReference type="Proteomes" id="UP000636793"/>
    </source>
</evidence>
<gene>
    <name evidence="2" type="ORF">GCM10011492_13790</name>
</gene>
<dbReference type="AlphaFoldDB" id="A0A916T1T6"/>
<keyword evidence="3" id="KW-1185">Reference proteome</keyword>
<protein>
    <submittedName>
        <fullName evidence="2">Uncharacterized protein</fullName>
    </submittedName>
</protein>